<protein>
    <submittedName>
        <fullName evidence="1">Uncharacterized protein</fullName>
    </submittedName>
</protein>
<name>A0ABS5DF70_9PSEU</name>
<dbReference type="InterPro" id="IPR039708">
    <property type="entry name" value="MT1774/Rv1733c-like"/>
</dbReference>
<dbReference type="Proteomes" id="UP000674084">
    <property type="component" value="Unassembled WGS sequence"/>
</dbReference>
<comment type="caution">
    <text evidence="1">The sequence shown here is derived from an EMBL/GenBank/DDBJ whole genome shotgun (WGS) entry which is preliminary data.</text>
</comment>
<keyword evidence="2" id="KW-1185">Reference proteome</keyword>
<dbReference type="EMBL" id="JAGPXE010000004">
    <property type="protein sequence ID" value="MBQ0924935.1"/>
    <property type="molecule type" value="Genomic_DNA"/>
</dbReference>
<accession>A0ABS5DF70</accession>
<evidence type="ECO:0000313" key="1">
    <source>
        <dbReference type="EMBL" id="MBQ0924935.1"/>
    </source>
</evidence>
<sequence length="179" mass="18730">MRRPVDRGVAVAVLGLLVVALTVVPALALSTGKAEYLAQRREAAAALSSHHVVDAVVLTTPEMVGSEPGGGASVRADVGWTGHDGHPRAERAEVPSSSRAGNRVPVWVDAADRVTPPPPTEVVSRASATGTAVGVLALGLLGCGALTKTVRAVADGWARRRWEWEWARVEPEWSRQGPG</sequence>
<reference evidence="1 2" key="1">
    <citation type="submission" date="2021-04" db="EMBL/GenBank/DDBJ databases">
        <title>Whole-genome sequencing of Saccharopolyspora endophytica KCTC 19397.</title>
        <authorList>
            <person name="Ay H."/>
            <person name="Saygin H."/>
            <person name="Sahin N."/>
        </authorList>
    </citation>
    <scope>NUCLEOTIDE SEQUENCE [LARGE SCALE GENOMIC DNA]</scope>
    <source>
        <strain evidence="1 2">KCTC 19397</strain>
    </source>
</reference>
<dbReference type="PANTHER" id="PTHR42305">
    <property type="entry name" value="MEMBRANE PROTEIN RV1733C-RELATED"/>
    <property type="match status" value="1"/>
</dbReference>
<dbReference type="PANTHER" id="PTHR42305:SF1">
    <property type="entry name" value="MEMBRANE PROTEIN RV1733C-RELATED"/>
    <property type="match status" value="1"/>
</dbReference>
<gene>
    <name evidence="1" type="ORF">KBO27_13350</name>
</gene>
<evidence type="ECO:0000313" key="2">
    <source>
        <dbReference type="Proteomes" id="UP000674084"/>
    </source>
</evidence>
<organism evidence="1 2">
    <name type="scientific">Saccharopolyspora endophytica</name>
    <dbReference type="NCBI Taxonomy" id="543886"/>
    <lineage>
        <taxon>Bacteria</taxon>
        <taxon>Bacillati</taxon>
        <taxon>Actinomycetota</taxon>
        <taxon>Actinomycetes</taxon>
        <taxon>Pseudonocardiales</taxon>
        <taxon>Pseudonocardiaceae</taxon>
        <taxon>Saccharopolyspora</taxon>
    </lineage>
</organism>
<proteinExistence type="predicted"/>